<evidence type="ECO:0008006" key="12">
    <source>
        <dbReference type="Google" id="ProtNLM"/>
    </source>
</evidence>
<feature type="compositionally biased region" description="Polar residues" evidence="7">
    <location>
        <begin position="370"/>
        <end position="385"/>
    </location>
</feature>
<dbReference type="SMART" id="SM00228">
    <property type="entry name" value="PDZ"/>
    <property type="match status" value="1"/>
</dbReference>
<accession>A0A8J2WVR6</accession>
<dbReference type="FunFam" id="2.10.110.10:FF:000069">
    <property type="entry name" value="Uncharacterized protein, isoform Z"/>
    <property type="match status" value="1"/>
</dbReference>
<feature type="region of interest" description="Disordered" evidence="7">
    <location>
        <begin position="345"/>
        <end position="425"/>
    </location>
</feature>
<dbReference type="SUPFAM" id="SSF57716">
    <property type="entry name" value="Glucocorticoid receptor-like (DNA-binding domain)"/>
    <property type="match status" value="3"/>
</dbReference>
<evidence type="ECO:0000259" key="9">
    <source>
        <dbReference type="PROSITE" id="PS50106"/>
    </source>
</evidence>
<dbReference type="OrthoDB" id="5911912at2759"/>
<dbReference type="FunFam" id="2.30.42.10:FF:000200">
    <property type="entry name" value="Uncharacterized protein, isoform E"/>
    <property type="match status" value="1"/>
</dbReference>
<dbReference type="SMART" id="SM00132">
    <property type="entry name" value="LIM"/>
    <property type="match status" value="3"/>
</dbReference>
<feature type="region of interest" description="Disordered" evidence="7">
    <location>
        <begin position="538"/>
        <end position="578"/>
    </location>
</feature>
<dbReference type="SUPFAM" id="SSF50156">
    <property type="entry name" value="PDZ domain-like"/>
    <property type="match status" value="1"/>
</dbReference>
<feature type="region of interest" description="Disordered" evidence="7">
    <location>
        <begin position="182"/>
        <end position="201"/>
    </location>
</feature>
<dbReference type="FunFam" id="2.10.110.10:FF:000060">
    <property type="entry name" value="Uncharacterized protein, isoform Z"/>
    <property type="match status" value="1"/>
</dbReference>
<feature type="compositionally biased region" description="Low complexity" evidence="7">
    <location>
        <begin position="751"/>
        <end position="761"/>
    </location>
</feature>
<dbReference type="PANTHER" id="PTHR24214:SF38">
    <property type="entry name" value="PDZ AND LIM DOMAIN PROTEIN ZASP-RELATED"/>
    <property type="match status" value="1"/>
</dbReference>
<feature type="compositionally biased region" description="Polar residues" evidence="7">
    <location>
        <begin position="238"/>
        <end position="251"/>
    </location>
</feature>
<keyword evidence="11" id="KW-1185">Reference proteome</keyword>
<dbReference type="InterPro" id="IPR031847">
    <property type="entry name" value="PDLI1-4/Zasp-like_mid"/>
</dbReference>
<feature type="region of interest" description="Disordered" evidence="7">
    <location>
        <begin position="695"/>
        <end position="737"/>
    </location>
</feature>
<dbReference type="FunFam" id="2.10.110.10:FF:000020">
    <property type="entry name" value="PDZ and LIM domain protein 5"/>
    <property type="match status" value="1"/>
</dbReference>
<dbReference type="PANTHER" id="PTHR24214">
    <property type="entry name" value="PDZ AND LIM DOMAIN PROTEIN ZASP"/>
    <property type="match status" value="1"/>
</dbReference>
<feature type="domain" description="PDZ" evidence="9">
    <location>
        <begin position="6"/>
        <end position="88"/>
    </location>
</feature>
<dbReference type="InterPro" id="IPR001781">
    <property type="entry name" value="Znf_LIM"/>
</dbReference>
<dbReference type="InterPro" id="IPR036034">
    <property type="entry name" value="PDZ_sf"/>
</dbReference>
<evidence type="ECO:0000256" key="6">
    <source>
        <dbReference type="PROSITE-ProRule" id="PRU00125"/>
    </source>
</evidence>
<dbReference type="Gene3D" id="2.30.42.10">
    <property type="match status" value="1"/>
</dbReference>
<evidence type="ECO:0000313" key="10">
    <source>
        <dbReference type="EMBL" id="CAH0113520.1"/>
    </source>
</evidence>
<dbReference type="CDD" id="cd09455">
    <property type="entry name" value="LIM1_Enigma_like_1"/>
    <property type="match status" value="1"/>
</dbReference>
<dbReference type="Proteomes" id="UP000789390">
    <property type="component" value="Unassembled WGS sequence"/>
</dbReference>
<evidence type="ECO:0000259" key="8">
    <source>
        <dbReference type="PROSITE" id="PS50023"/>
    </source>
</evidence>
<feature type="domain" description="LIM zinc-binding" evidence="8">
    <location>
        <begin position="925"/>
        <end position="980"/>
    </location>
</feature>
<dbReference type="Gene3D" id="2.10.110.10">
    <property type="entry name" value="Cysteine Rich Protein"/>
    <property type="match status" value="3"/>
</dbReference>
<evidence type="ECO:0000256" key="7">
    <source>
        <dbReference type="SAM" id="MobiDB-lite"/>
    </source>
</evidence>
<evidence type="ECO:0000256" key="1">
    <source>
        <dbReference type="ARBA" id="ARBA00004496"/>
    </source>
</evidence>
<dbReference type="CDD" id="cd23068">
    <property type="entry name" value="PDZ_ZASP52-like"/>
    <property type="match status" value="1"/>
</dbReference>
<dbReference type="PROSITE" id="PS00478">
    <property type="entry name" value="LIM_DOMAIN_1"/>
    <property type="match status" value="1"/>
</dbReference>
<organism evidence="10 11">
    <name type="scientific">Daphnia galeata</name>
    <dbReference type="NCBI Taxonomy" id="27404"/>
    <lineage>
        <taxon>Eukaryota</taxon>
        <taxon>Metazoa</taxon>
        <taxon>Ecdysozoa</taxon>
        <taxon>Arthropoda</taxon>
        <taxon>Crustacea</taxon>
        <taxon>Branchiopoda</taxon>
        <taxon>Diplostraca</taxon>
        <taxon>Cladocera</taxon>
        <taxon>Anomopoda</taxon>
        <taxon>Daphniidae</taxon>
        <taxon>Daphnia</taxon>
    </lineage>
</organism>
<dbReference type="GO" id="GO:0003779">
    <property type="term" value="F:actin binding"/>
    <property type="evidence" value="ECO:0007669"/>
    <property type="project" value="TreeGrafter"/>
</dbReference>
<dbReference type="SMART" id="SM00735">
    <property type="entry name" value="ZM"/>
    <property type="match status" value="1"/>
</dbReference>
<feature type="region of interest" description="Disordered" evidence="7">
    <location>
        <begin position="751"/>
        <end position="787"/>
    </location>
</feature>
<gene>
    <name evidence="10" type="ORF">DGAL_LOCUS17417</name>
</gene>
<feature type="domain" description="LIM zinc-binding" evidence="8">
    <location>
        <begin position="865"/>
        <end position="924"/>
    </location>
</feature>
<reference evidence="10" key="1">
    <citation type="submission" date="2021-11" db="EMBL/GenBank/DDBJ databases">
        <authorList>
            <person name="Schell T."/>
        </authorList>
    </citation>
    <scope>NUCLEOTIDE SEQUENCE</scope>
    <source>
        <strain evidence="10">M5</strain>
    </source>
</reference>
<dbReference type="InterPro" id="IPR001478">
    <property type="entry name" value="PDZ"/>
</dbReference>
<keyword evidence="2" id="KW-0963">Cytoplasm</keyword>
<keyword evidence="3 6" id="KW-0479">Metal-binding</keyword>
<feature type="region of interest" description="Disordered" evidence="7">
    <location>
        <begin position="220"/>
        <end position="251"/>
    </location>
</feature>
<dbReference type="GO" id="GO:0001725">
    <property type="term" value="C:stress fiber"/>
    <property type="evidence" value="ECO:0007669"/>
    <property type="project" value="TreeGrafter"/>
</dbReference>
<dbReference type="GO" id="GO:0046872">
    <property type="term" value="F:metal ion binding"/>
    <property type="evidence" value="ECO:0007669"/>
    <property type="project" value="UniProtKB-KW"/>
</dbReference>
<comment type="subcellular location">
    <subcellularLocation>
        <location evidence="1">Cytoplasm</location>
    </subcellularLocation>
</comment>
<dbReference type="GO" id="GO:0051371">
    <property type="term" value="F:muscle alpha-actinin binding"/>
    <property type="evidence" value="ECO:0007669"/>
    <property type="project" value="TreeGrafter"/>
</dbReference>
<dbReference type="PROSITE" id="PS50023">
    <property type="entry name" value="LIM_DOMAIN_2"/>
    <property type="match status" value="2"/>
</dbReference>
<feature type="compositionally biased region" description="Polar residues" evidence="7">
    <location>
        <begin position="416"/>
        <end position="425"/>
    </location>
</feature>
<feature type="compositionally biased region" description="Low complexity" evidence="7">
    <location>
        <begin position="221"/>
        <end position="237"/>
    </location>
</feature>
<dbReference type="CDD" id="cd08368">
    <property type="entry name" value="LIM"/>
    <property type="match status" value="1"/>
</dbReference>
<protein>
    <recommendedName>
        <fullName evidence="12">PDZ and LIM domain protein Zasp</fullName>
    </recommendedName>
</protein>
<evidence type="ECO:0000256" key="4">
    <source>
        <dbReference type="ARBA" id="ARBA00022833"/>
    </source>
</evidence>
<evidence type="ECO:0000256" key="5">
    <source>
        <dbReference type="ARBA" id="ARBA00023038"/>
    </source>
</evidence>
<sequence length="980" mass="104168">MAEMTSIKMSKFDNQPWGFRLQGGIDFCAPLTVQKVNGGSLAEKAGLRVGDALIRVNTTDIFQLRHKEAQDTVARAGNNFELVVSRGGGMPKTAAKPSDVLDNILPVPAPPAAPVQQPLIPKSLNLTAKPFVRSTYSMPTSVSFIDKKSKETNAELNNNNNNNNYLTSPSFMSDKDYSSFSSSSSLSSSTNSLNSKCITPDETSRAKELITQRLAVMRIHPVSSSSSPPVRSANSSPLVNTPASPSSLTLNKSNNAVPTGYKSAGTGPASYVAIKKTDGSGVKMVNRQFNSPMGLYSEESIAETLSSQAEVLSQGVLGVNFKKNDKTYDPGNSEVFKMIQEMDKAPKEPEPGIDIDPADASPAQKGLASRTIQSRTFQRIHQQALRSLESSASSNPTSPLLSPNTSMEDNRHQHLAHSSTPTHKPMSFNSPVSMAVNNFSGGALSPSAHQPPPVGGVRIFPVAPAPAKPQVKKKTKCLQNFDFLFDIDESFVDEVKTENTVSSMMGTVISSSSSCYNSSSSSSSTVTTIEETVVTSSGGLTSHEPAAIQGPAPPAVKSVSFTPAARPSEPVNSGGNRVVWPPLPSEPEEPHRNVALPAAFAPPSPSPTMQQNPFASSIPIAPAAVVDSDGIPFALDGLTPSPFPVATLPAVVELPTPVAELLPPLVPTVEEIPDRLPSPIPSTLTGLKASPISVLGYGGGGGDDGSKPTDFGQMLQQQQQQQQQQHHEPSNPGLAGFGSAAAVAASAAMAAQAPQQVAPPQQLLPPQQPTPTTPPKGAGSGIQSAPRRGKGILNQQVAAGARVPVCASCKAQIRGKFVTALGQTWCPNHFSCAMPDCKRELHDIGFVEEKKQLYCEGCFETHLAPNCSRCSKRVKGDCLNAIGKQFHPECFSCTYCGSLFGNSHFYLEDGLPYCEADWNELFTTKCYACGYPIEAGDRWVEAMNNNYHSQCFNCSVCKKNLEGQSFLGKSGRPMCKSHAR</sequence>
<dbReference type="Pfam" id="PF00595">
    <property type="entry name" value="PDZ"/>
    <property type="match status" value="1"/>
</dbReference>
<name>A0A8J2WVR6_9CRUS</name>
<comment type="caution">
    <text evidence="10">The sequence shown here is derived from an EMBL/GenBank/DDBJ whole genome shotgun (WGS) entry which is preliminary data.</text>
</comment>
<dbReference type="Pfam" id="PF00412">
    <property type="entry name" value="LIM"/>
    <property type="match status" value="3"/>
</dbReference>
<feature type="compositionally biased region" description="Pro residues" evidence="7">
    <location>
        <begin position="762"/>
        <end position="774"/>
    </location>
</feature>
<dbReference type="GO" id="GO:0005912">
    <property type="term" value="C:adherens junction"/>
    <property type="evidence" value="ECO:0007669"/>
    <property type="project" value="TreeGrafter"/>
</dbReference>
<dbReference type="InterPro" id="IPR050604">
    <property type="entry name" value="PDZ-LIM_domain"/>
</dbReference>
<dbReference type="AlphaFoldDB" id="A0A8J2WVR6"/>
<evidence type="ECO:0000256" key="3">
    <source>
        <dbReference type="ARBA" id="ARBA00022723"/>
    </source>
</evidence>
<evidence type="ECO:0000313" key="11">
    <source>
        <dbReference type="Proteomes" id="UP000789390"/>
    </source>
</evidence>
<keyword evidence="5 6" id="KW-0440">LIM domain</keyword>
<dbReference type="InterPro" id="IPR006643">
    <property type="entry name" value="Zasp-like_motif"/>
</dbReference>
<dbReference type="GO" id="GO:0030018">
    <property type="term" value="C:Z disc"/>
    <property type="evidence" value="ECO:0007669"/>
    <property type="project" value="TreeGrafter"/>
</dbReference>
<dbReference type="GO" id="GO:0061061">
    <property type="term" value="P:muscle structure development"/>
    <property type="evidence" value="ECO:0007669"/>
    <property type="project" value="TreeGrafter"/>
</dbReference>
<dbReference type="EMBL" id="CAKKLH010000341">
    <property type="protein sequence ID" value="CAH0113520.1"/>
    <property type="molecule type" value="Genomic_DNA"/>
</dbReference>
<proteinExistence type="predicted"/>
<dbReference type="Pfam" id="PF15936">
    <property type="entry name" value="DUF4749"/>
    <property type="match status" value="1"/>
</dbReference>
<evidence type="ECO:0000256" key="2">
    <source>
        <dbReference type="ARBA" id="ARBA00022490"/>
    </source>
</evidence>
<feature type="compositionally biased region" description="Low complexity" evidence="7">
    <location>
        <begin position="387"/>
        <end position="406"/>
    </location>
</feature>
<dbReference type="GO" id="GO:0030036">
    <property type="term" value="P:actin cytoskeleton organization"/>
    <property type="evidence" value="ECO:0007669"/>
    <property type="project" value="TreeGrafter"/>
</dbReference>
<feature type="compositionally biased region" description="Low complexity" evidence="7">
    <location>
        <begin position="182"/>
        <end position="196"/>
    </location>
</feature>
<keyword evidence="4 6" id="KW-0862">Zinc</keyword>
<dbReference type="PROSITE" id="PS50106">
    <property type="entry name" value="PDZ"/>
    <property type="match status" value="1"/>
</dbReference>
<dbReference type="CDD" id="cd09461">
    <property type="entry name" value="LIM3_Enigma_like_1"/>
    <property type="match status" value="1"/>
</dbReference>
<dbReference type="GO" id="GO:0031941">
    <property type="term" value="C:filamentous actin"/>
    <property type="evidence" value="ECO:0007669"/>
    <property type="project" value="TreeGrafter"/>
</dbReference>